<reference evidence="3 4" key="1">
    <citation type="submission" date="2019-07" db="EMBL/GenBank/DDBJ databases">
        <authorList>
            <person name="Huq M.A."/>
        </authorList>
    </citation>
    <scope>NUCLEOTIDE SEQUENCE [LARGE SCALE GENOMIC DNA]</scope>
    <source>
        <strain evidence="3 4">MAH-3</strain>
    </source>
</reference>
<keyword evidence="4" id="KW-1185">Reference proteome</keyword>
<proteinExistence type="predicted"/>
<evidence type="ECO:0000256" key="2">
    <source>
        <dbReference type="SAM" id="SignalP"/>
    </source>
</evidence>
<protein>
    <recommendedName>
        <fullName evidence="5">CcmD family protein</fullName>
    </recommendedName>
</protein>
<dbReference type="Proteomes" id="UP000316008">
    <property type="component" value="Unassembled WGS sequence"/>
</dbReference>
<keyword evidence="1" id="KW-1133">Transmembrane helix</keyword>
<gene>
    <name evidence="3" type="ORF">FO442_18555</name>
</gene>
<keyword evidence="1" id="KW-0812">Transmembrane</keyword>
<keyword evidence="2" id="KW-0732">Signal</keyword>
<evidence type="ECO:0008006" key="5">
    <source>
        <dbReference type="Google" id="ProtNLM"/>
    </source>
</evidence>
<dbReference type="OrthoDB" id="678322at2"/>
<evidence type="ECO:0000313" key="3">
    <source>
        <dbReference type="EMBL" id="TSJ38957.1"/>
    </source>
</evidence>
<name>A0A556MGA7_9FLAO</name>
<feature type="chain" id="PRO_5022244463" description="CcmD family protein" evidence="2">
    <location>
        <begin position="21"/>
        <end position="86"/>
    </location>
</feature>
<organism evidence="3 4">
    <name type="scientific">Fluviicola chungangensis</name>
    <dbReference type="NCBI Taxonomy" id="2597671"/>
    <lineage>
        <taxon>Bacteria</taxon>
        <taxon>Pseudomonadati</taxon>
        <taxon>Bacteroidota</taxon>
        <taxon>Flavobacteriia</taxon>
        <taxon>Flavobacteriales</taxon>
        <taxon>Crocinitomicaceae</taxon>
        <taxon>Fluviicola</taxon>
    </lineage>
</organism>
<accession>A0A556MGA7</accession>
<comment type="caution">
    <text evidence="3">The sequence shown here is derived from an EMBL/GenBank/DDBJ whole genome shotgun (WGS) entry which is preliminary data.</text>
</comment>
<feature type="transmembrane region" description="Helical" evidence="1">
    <location>
        <begin position="44"/>
        <end position="65"/>
    </location>
</feature>
<evidence type="ECO:0000256" key="1">
    <source>
        <dbReference type="SAM" id="Phobius"/>
    </source>
</evidence>
<keyword evidence="1" id="KW-0472">Membrane</keyword>
<feature type="signal peptide" evidence="2">
    <location>
        <begin position="1"/>
        <end position="20"/>
    </location>
</feature>
<sequence length="86" mass="9518">MKVTSFLTLLIVLLSQTIMACPVCEKQQPKITQGLTHGAGPQSNWDWVIIAVITVIAVLTLIYSVKYLIKPGEKNTQHIKQSILSN</sequence>
<evidence type="ECO:0000313" key="4">
    <source>
        <dbReference type="Proteomes" id="UP000316008"/>
    </source>
</evidence>
<dbReference type="RefSeq" id="WP_013687926.1">
    <property type="nucleotide sequence ID" value="NZ_VLPL01000014.1"/>
</dbReference>
<dbReference type="AlphaFoldDB" id="A0A556MGA7"/>
<dbReference type="PROSITE" id="PS51257">
    <property type="entry name" value="PROKAR_LIPOPROTEIN"/>
    <property type="match status" value="1"/>
</dbReference>
<dbReference type="EMBL" id="VLPL01000014">
    <property type="protein sequence ID" value="TSJ38957.1"/>
    <property type="molecule type" value="Genomic_DNA"/>
</dbReference>